<comment type="caution">
    <text evidence="1">The sequence shown here is derived from an EMBL/GenBank/DDBJ whole genome shotgun (WGS) entry which is preliminary data.</text>
</comment>
<evidence type="ECO:0000313" key="2">
    <source>
        <dbReference type="Proteomes" id="UP000887159"/>
    </source>
</evidence>
<sequence length="71" mass="8075">MFIWREPGTRYLPSNVREIDNYNGRGLIVWTGITLDGRTPLCVFERSSVTGVRSWNPMLAFSGVHVARSSF</sequence>
<name>A0A8X6WDG0_TRICX</name>
<protein>
    <submittedName>
        <fullName evidence="1">HTH_Tnp_Tc3_2 domain-containing protein</fullName>
    </submittedName>
</protein>
<dbReference type="EMBL" id="BMAU01021406">
    <property type="protein sequence ID" value="GFY33008.1"/>
    <property type="molecule type" value="Genomic_DNA"/>
</dbReference>
<organism evidence="1 2">
    <name type="scientific">Trichonephila clavipes</name>
    <name type="common">Golden silk orbweaver</name>
    <name type="synonym">Nephila clavipes</name>
    <dbReference type="NCBI Taxonomy" id="2585209"/>
    <lineage>
        <taxon>Eukaryota</taxon>
        <taxon>Metazoa</taxon>
        <taxon>Ecdysozoa</taxon>
        <taxon>Arthropoda</taxon>
        <taxon>Chelicerata</taxon>
        <taxon>Arachnida</taxon>
        <taxon>Araneae</taxon>
        <taxon>Araneomorphae</taxon>
        <taxon>Entelegynae</taxon>
        <taxon>Araneoidea</taxon>
        <taxon>Nephilidae</taxon>
        <taxon>Trichonephila</taxon>
    </lineage>
</organism>
<proteinExistence type="predicted"/>
<reference evidence="1" key="1">
    <citation type="submission" date="2020-08" db="EMBL/GenBank/DDBJ databases">
        <title>Multicomponent nature underlies the extraordinary mechanical properties of spider dragline silk.</title>
        <authorList>
            <person name="Kono N."/>
            <person name="Nakamura H."/>
            <person name="Mori M."/>
            <person name="Yoshida Y."/>
            <person name="Ohtoshi R."/>
            <person name="Malay A.D."/>
            <person name="Moran D.A.P."/>
            <person name="Tomita M."/>
            <person name="Numata K."/>
            <person name="Arakawa K."/>
        </authorList>
    </citation>
    <scope>NUCLEOTIDE SEQUENCE</scope>
</reference>
<gene>
    <name evidence="1" type="primary">AVEN_119389_1</name>
    <name evidence="1" type="ORF">TNCV_2877571</name>
</gene>
<dbReference type="AlphaFoldDB" id="A0A8X6WDG0"/>
<keyword evidence="2" id="KW-1185">Reference proteome</keyword>
<evidence type="ECO:0000313" key="1">
    <source>
        <dbReference type="EMBL" id="GFY33008.1"/>
    </source>
</evidence>
<accession>A0A8X6WDG0</accession>
<dbReference type="Proteomes" id="UP000887159">
    <property type="component" value="Unassembled WGS sequence"/>
</dbReference>